<evidence type="ECO:0000313" key="2">
    <source>
        <dbReference type="Proteomes" id="UP000580043"/>
    </source>
</evidence>
<comment type="caution">
    <text evidence="1">The sequence shown here is derived from an EMBL/GenBank/DDBJ whole genome shotgun (WGS) entry which is preliminary data.</text>
</comment>
<gene>
    <name evidence="1" type="ORF">HHL15_25535</name>
</gene>
<accession>A0A848GHY5</accession>
<name>A0A848GHY5_9RHOO</name>
<proteinExistence type="predicted"/>
<keyword evidence="2" id="KW-1185">Reference proteome</keyword>
<dbReference type="Proteomes" id="UP000580043">
    <property type="component" value="Unassembled WGS sequence"/>
</dbReference>
<dbReference type="RefSeq" id="WP_169148604.1">
    <property type="nucleotide sequence ID" value="NZ_JABBGA010000051.1"/>
</dbReference>
<sequence length="316" mass="34414">MERVMNSYFQEMDIQWVSDLPIGSLRSVVTGMVPPGDWVSLKRFAALLFAGERQLLLLGSPVVKSRPEVYISRDLSRLALGDVRGGQGQLELEGIAVVESADRADHASGEEEVPHSIESVGRGLDHNGAFEVAKQLLAHNDRDGVVSAEAYLDALAQSPNRELTANALSLAGRGAPVHGVGGSFEPKSYGIFPGVLESNTSHRLRLSDYGSLEANKVVASFTRLHQAGQCTEDGVGYLMRTRKRVPVVFVGSPDETIFRMAVGARIDLDVIVTVTLSTYDLEIDGFTLVRLTDKSKTLGELEKIIVQQSFSFERKT</sequence>
<protein>
    <submittedName>
        <fullName evidence="1">Uncharacterized protein</fullName>
    </submittedName>
</protein>
<reference evidence="1 2" key="1">
    <citation type="submission" date="2020-04" db="EMBL/GenBank/DDBJ databases">
        <title>Zoogloea sp. G-4-1-14 isolated from soil.</title>
        <authorList>
            <person name="Dahal R.H."/>
        </authorList>
    </citation>
    <scope>NUCLEOTIDE SEQUENCE [LARGE SCALE GENOMIC DNA]</scope>
    <source>
        <strain evidence="1 2">G-4-1-14</strain>
    </source>
</reference>
<organism evidence="1 2">
    <name type="scientific">Zoogloea dura</name>
    <dbReference type="NCBI Taxonomy" id="2728840"/>
    <lineage>
        <taxon>Bacteria</taxon>
        <taxon>Pseudomonadati</taxon>
        <taxon>Pseudomonadota</taxon>
        <taxon>Betaproteobacteria</taxon>
        <taxon>Rhodocyclales</taxon>
        <taxon>Zoogloeaceae</taxon>
        <taxon>Zoogloea</taxon>
    </lineage>
</organism>
<dbReference type="AlphaFoldDB" id="A0A848GHY5"/>
<dbReference type="EMBL" id="JABBGA010000051">
    <property type="protein sequence ID" value="NML29111.1"/>
    <property type="molecule type" value="Genomic_DNA"/>
</dbReference>
<evidence type="ECO:0000313" key="1">
    <source>
        <dbReference type="EMBL" id="NML29111.1"/>
    </source>
</evidence>